<feature type="domain" description="Phasin" evidence="1">
    <location>
        <begin position="41"/>
        <end position="135"/>
    </location>
</feature>
<dbReference type="InterPro" id="IPR010127">
    <property type="entry name" value="Phasin_subfam-1"/>
</dbReference>
<reference evidence="2 3" key="1">
    <citation type="submission" date="2022-10" db="EMBL/GenBank/DDBJ databases">
        <title>Host association and intracellularity evolved multiple times independently in the Rickettsiales.</title>
        <authorList>
            <person name="Castelli M."/>
            <person name="Nardi T."/>
            <person name="Gammuto L."/>
            <person name="Bellinzona G."/>
            <person name="Sabaneyeva E."/>
            <person name="Potekhin A."/>
            <person name="Serra V."/>
            <person name="Petroni G."/>
            <person name="Sassera D."/>
        </authorList>
    </citation>
    <scope>NUCLEOTIDE SEQUENCE [LARGE SCALE GENOMIC DNA]</scope>
    <source>
        <strain evidence="2 3">Kr 154-4</strain>
    </source>
</reference>
<keyword evidence="3" id="KW-1185">Reference proteome</keyword>
<organism evidence="2 3">
    <name type="scientific">Candidatus Trichorickettsia mobilis</name>
    <dbReference type="NCBI Taxonomy" id="1346319"/>
    <lineage>
        <taxon>Bacteria</taxon>
        <taxon>Pseudomonadati</taxon>
        <taxon>Pseudomonadota</taxon>
        <taxon>Alphaproteobacteria</taxon>
        <taxon>Rickettsiales</taxon>
        <taxon>Rickettsiaceae</taxon>
        <taxon>Rickettsieae</taxon>
        <taxon>Candidatus Trichorickettsia</taxon>
    </lineage>
</organism>
<dbReference type="RefSeq" id="WP_323737981.1">
    <property type="nucleotide sequence ID" value="NZ_CP112932.1"/>
</dbReference>
<evidence type="ECO:0000313" key="3">
    <source>
        <dbReference type="Proteomes" id="UP001326613"/>
    </source>
</evidence>
<gene>
    <name evidence="2" type="ORF">Trichorick_01092</name>
</gene>
<sequence length="154" mass="16961">MNKDNGSQSAAQFFDTMKSFMNPEAFLGNMKNIPTMDFSSFTNGVKKNTEILTTANQLASDSAQVMVKRSAEALQNSASEMFNTVKEILSAENIEEAAACQQQYIKSAIENSMNNSKEIVDMMTKASMEIFQLMGNGVSEHVDHAFTKKCTSKS</sequence>
<evidence type="ECO:0000259" key="1">
    <source>
        <dbReference type="Pfam" id="PF09361"/>
    </source>
</evidence>
<protein>
    <submittedName>
        <fullName evidence="2">Phasin family protein</fullName>
    </submittedName>
</protein>
<dbReference type="InterPro" id="IPR018968">
    <property type="entry name" value="Phasin"/>
</dbReference>
<dbReference type="Pfam" id="PF09361">
    <property type="entry name" value="Phasin_2"/>
    <property type="match status" value="1"/>
</dbReference>
<accession>A0ABZ0UT40</accession>
<dbReference type="EMBL" id="CP112932">
    <property type="protein sequence ID" value="WPY01187.1"/>
    <property type="molecule type" value="Genomic_DNA"/>
</dbReference>
<proteinExistence type="predicted"/>
<dbReference type="NCBIfam" id="TIGR01841">
    <property type="entry name" value="phasin"/>
    <property type="match status" value="1"/>
</dbReference>
<name>A0ABZ0UT40_9RICK</name>
<evidence type="ECO:0000313" key="2">
    <source>
        <dbReference type="EMBL" id="WPY01187.1"/>
    </source>
</evidence>
<dbReference type="Proteomes" id="UP001326613">
    <property type="component" value="Chromosome"/>
</dbReference>